<feature type="transmembrane region" description="Helical" evidence="6">
    <location>
        <begin position="12"/>
        <end position="30"/>
    </location>
</feature>
<dbReference type="PANTHER" id="PTHR23513:SF6">
    <property type="entry name" value="MAJOR FACILITATOR SUPERFAMILY ASSOCIATED DOMAIN-CONTAINING PROTEIN"/>
    <property type="match status" value="1"/>
</dbReference>
<reference evidence="7 10" key="2">
    <citation type="journal article" date="2017" name="BMC Genomics">
        <title>Comparative and functional genomics of the Lactococcus lactis taxon; insights into evolution and niche adaptation.</title>
        <authorList>
            <person name="Kelleher P."/>
            <person name="Bottacini F."/>
            <person name="Mahony J."/>
            <person name="Kilcawley K.N."/>
            <person name="van Sinderen D."/>
        </authorList>
    </citation>
    <scope>NUCLEOTIDE SEQUENCE [LARGE SCALE GENOMIC DNA]</scope>
    <source>
        <strain evidence="7 10">UC06</strain>
    </source>
</reference>
<evidence type="ECO:0000256" key="4">
    <source>
        <dbReference type="ARBA" id="ARBA00022989"/>
    </source>
</evidence>
<evidence type="ECO:0000256" key="5">
    <source>
        <dbReference type="ARBA" id="ARBA00023136"/>
    </source>
</evidence>
<protein>
    <submittedName>
        <fullName evidence="7">MFS transporter</fullName>
    </submittedName>
    <submittedName>
        <fullName evidence="8">Permeases of the major facilitator superfamily</fullName>
    </submittedName>
</protein>
<dbReference type="RefSeq" id="WP_021721826.1">
    <property type="nucleotide sequence ID" value="NZ_BAABQR010000002.1"/>
</dbReference>
<feature type="transmembrane region" description="Helical" evidence="6">
    <location>
        <begin position="164"/>
        <end position="183"/>
    </location>
</feature>
<keyword evidence="4 6" id="KW-1133">Transmembrane helix</keyword>
<sequence>MSKIKYLFISRCLSEFAGAILPVVFPLFILKTTHSLSLSGLFFTITMLPSVLLTPAMGVWIEKYEKKKVTFFSVLTLAILCSIESMLLKFGRYDFIYLVCFAILVAIFSMMLDLSSKVLFTELVDESELEKYNGIRSILDNLSVFGAPMLGTLVYGVFGFSSVILILAILYVLAAVVIAFIPLESKNGGNDQIVEESFVQKFRIGLHFIRTEKAILKYFLLIMALNFFVASSEEVTNPGIAIQKYHLPTSIFGLVSIAFSIGVILSGIFIAKNSKIEFRKHISKLFVLNSLVMVLIGFSSVFLISFNAFVFFGLMLFFEVLLGFITILVNVPMTSFFQSQVPLNIQSRFFALLSFSANLIVPLGILYTGFLASAIGADVTYIINNILVIVIVCFAFWKEIGRGFRAFLLKKWKMSK</sequence>
<dbReference type="GO" id="GO:0005886">
    <property type="term" value="C:plasma membrane"/>
    <property type="evidence" value="ECO:0007669"/>
    <property type="project" value="UniProtKB-SubCell"/>
</dbReference>
<evidence type="ECO:0000313" key="8">
    <source>
        <dbReference type="EMBL" id="GAM80506.1"/>
    </source>
</evidence>
<dbReference type="InterPro" id="IPR036259">
    <property type="entry name" value="MFS_trans_sf"/>
</dbReference>
<evidence type="ECO:0000256" key="2">
    <source>
        <dbReference type="ARBA" id="ARBA00022475"/>
    </source>
</evidence>
<proteinExistence type="predicted"/>
<reference evidence="8 9" key="1">
    <citation type="submission" date="2015-01" db="EMBL/GenBank/DDBJ databases">
        <title>Lactococcus lactis subsp.lactis JCM 5805 whole genome shotgun sequence.</title>
        <authorList>
            <person name="Fujii T."/>
            <person name="Tomita Y."/>
            <person name="Ikushima S."/>
            <person name="Fujiwara D."/>
        </authorList>
    </citation>
    <scope>NUCLEOTIDE SEQUENCE [LARGE SCALE GENOMIC DNA]</scope>
    <source>
        <strain evidence="8 9">JCM 5805</strain>
    </source>
</reference>
<dbReference type="Proteomes" id="UP000031847">
    <property type="component" value="Unassembled WGS sequence"/>
</dbReference>
<feature type="transmembrane region" description="Helical" evidence="6">
    <location>
        <begin position="214"/>
        <end position="231"/>
    </location>
</feature>
<dbReference type="InterPro" id="IPR011701">
    <property type="entry name" value="MFS"/>
</dbReference>
<dbReference type="CDD" id="cd06173">
    <property type="entry name" value="MFS_MefA_like"/>
    <property type="match status" value="1"/>
</dbReference>
<keyword evidence="2" id="KW-1003">Cell membrane</keyword>
<evidence type="ECO:0000256" key="6">
    <source>
        <dbReference type="SAM" id="Phobius"/>
    </source>
</evidence>
<gene>
    <name evidence="8" type="ORF">JCM5805K_1617</name>
    <name evidence="7" type="ORF">LLUC06_1218</name>
</gene>
<feature type="transmembrane region" description="Helical" evidence="6">
    <location>
        <begin position="349"/>
        <end position="373"/>
    </location>
</feature>
<reference evidence="7" key="3">
    <citation type="submission" date="2023-07" db="EMBL/GenBank/DDBJ databases">
        <authorList>
            <person name="McDonnell B."/>
        </authorList>
    </citation>
    <scope>NUCLEOTIDE SEQUENCE</scope>
    <source>
        <strain evidence="7">UC06</strain>
    </source>
</reference>
<evidence type="ECO:0000313" key="7">
    <source>
        <dbReference type="EMBL" id="ARE20763.1"/>
    </source>
</evidence>
<dbReference type="SUPFAM" id="SSF103473">
    <property type="entry name" value="MFS general substrate transporter"/>
    <property type="match status" value="1"/>
</dbReference>
<evidence type="ECO:0000313" key="9">
    <source>
        <dbReference type="Proteomes" id="UP000031847"/>
    </source>
</evidence>
<feature type="transmembrane region" description="Helical" evidence="6">
    <location>
        <begin position="251"/>
        <end position="270"/>
    </location>
</feature>
<organism evidence="8 9">
    <name type="scientific">Lactococcus lactis subsp. lactis</name>
    <name type="common">Streptococcus lactis</name>
    <dbReference type="NCBI Taxonomy" id="1360"/>
    <lineage>
        <taxon>Bacteria</taxon>
        <taxon>Bacillati</taxon>
        <taxon>Bacillota</taxon>
        <taxon>Bacilli</taxon>
        <taxon>Lactobacillales</taxon>
        <taxon>Streptococcaceae</taxon>
        <taxon>Lactococcus</taxon>
    </lineage>
</organism>
<feature type="transmembrane region" description="Helical" evidence="6">
    <location>
        <begin position="282"/>
        <end position="303"/>
    </location>
</feature>
<name>A0A0B8QPE9_LACLL</name>
<feature type="transmembrane region" description="Helical" evidence="6">
    <location>
        <begin position="379"/>
        <end position="397"/>
    </location>
</feature>
<dbReference type="AlphaFoldDB" id="A0A0B8QPE9"/>
<keyword evidence="3 6" id="KW-0812">Transmembrane</keyword>
<dbReference type="GO" id="GO:0022857">
    <property type="term" value="F:transmembrane transporter activity"/>
    <property type="evidence" value="ECO:0007669"/>
    <property type="project" value="InterPro"/>
</dbReference>
<keyword evidence="5 6" id="KW-0472">Membrane</keyword>
<dbReference type="Gene3D" id="1.20.1250.20">
    <property type="entry name" value="MFS general substrate transporter like domains"/>
    <property type="match status" value="1"/>
</dbReference>
<accession>A0A0B8QPE9</accession>
<dbReference type="EMBL" id="CP015902">
    <property type="protein sequence ID" value="ARE20763.1"/>
    <property type="molecule type" value="Genomic_DNA"/>
</dbReference>
<dbReference type="Pfam" id="PF07690">
    <property type="entry name" value="MFS_1"/>
    <property type="match status" value="1"/>
</dbReference>
<evidence type="ECO:0000313" key="10">
    <source>
        <dbReference type="Proteomes" id="UP000192095"/>
    </source>
</evidence>
<dbReference type="PATRIC" id="fig|1360.108.peg.599"/>
<dbReference type="EMBL" id="BBSI01000023">
    <property type="protein sequence ID" value="GAM80506.1"/>
    <property type="molecule type" value="Genomic_DNA"/>
</dbReference>
<comment type="subcellular location">
    <subcellularLocation>
        <location evidence="1">Cell membrane</location>
        <topology evidence="1">Multi-pass membrane protein</topology>
    </subcellularLocation>
</comment>
<feature type="transmembrane region" description="Helical" evidence="6">
    <location>
        <begin position="309"/>
        <end position="329"/>
    </location>
</feature>
<dbReference type="Proteomes" id="UP000192095">
    <property type="component" value="Chromosome"/>
</dbReference>
<dbReference type="PANTHER" id="PTHR23513">
    <property type="entry name" value="INTEGRAL MEMBRANE EFFLUX PROTEIN-RELATED"/>
    <property type="match status" value="1"/>
</dbReference>
<feature type="transmembrane region" description="Helical" evidence="6">
    <location>
        <begin position="36"/>
        <end position="57"/>
    </location>
</feature>
<evidence type="ECO:0000256" key="1">
    <source>
        <dbReference type="ARBA" id="ARBA00004651"/>
    </source>
</evidence>
<feature type="transmembrane region" description="Helical" evidence="6">
    <location>
        <begin position="95"/>
        <end position="114"/>
    </location>
</feature>
<evidence type="ECO:0000256" key="3">
    <source>
        <dbReference type="ARBA" id="ARBA00022692"/>
    </source>
</evidence>